<dbReference type="GO" id="GO:0071596">
    <property type="term" value="P:ubiquitin-dependent protein catabolic process via the N-end rule pathway"/>
    <property type="evidence" value="ECO:0007669"/>
    <property type="project" value="EnsemblFungi"/>
</dbReference>
<keyword evidence="4" id="KW-0012">Acyltransferase</keyword>
<evidence type="ECO:0000256" key="2">
    <source>
        <dbReference type="ARBA" id="ARBA00012025"/>
    </source>
</evidence>
<evidence type="ECO:0000256" key="4">
    <source>
        <dbReference type="ARBA" id="ARBA00023315"/>
    </source>
</evidence>
<dbReference type="EMBL" id="JABWAB010000001">
    <property type="protein sequence ID" value="KAF6059772.1"/>
    <property type="molecule type" value="Genomic_DNA"/>
</dbReference>
<proteinExistence type="inferred from homology"/>
<dbReference type="InterPro" id="IPR007471">
    <property type="entry name" value="N-end_Aminoacyl_Trfase_N"/>
</dbReference>
<reference evidence="7" key="1">
    <citation type="submission" date="2020-03" db="EMBL/GenBank/DDBJ databases">
        <title>FDA dAtabase for Regulatory Grade micrObial Sequences (FDA-ARGOS): Supporting development and validation of Infectious Disease Dx tests.</title>
        <authorList>
            <person name="Campos J."/>
            <person name="Goldberg B."/>
            <person name="Tallon L."/>
            <person name="Sadzewicz L."/>
            <person name="Vavikolanu K."/>
            <person name="Mehta A."/>
            <person name="Aluvathingal J."/>
            <person name="Nadendla S."/>
            <person name="Nandy P."/>
            <person name="Geyer C."/>
            <person name="Yan Y."/>
            <person name="Sichtig H."/>
        </authorList>
    </citation>
    <scope>NUCLEOTIDE SEQUENCE [LARGE SCALE GENOMIC DNA]</scope>
    <source>
        <strain evidence="7">FDAARGOS_652</strain>
    </source>
</reference>
<evidence type="ECO:0000259" key="6">
    <source>
        <dbReference type="Pfam" id="PF04377"/>
    </source>
</evidence>
<dbReference type="Pfam" id="PF04377">
    <property type="entry name" value="ATE_C"/>
    <property type="match status" value="1"/>
</dbReference>
<evidence type="ECO:0000313" key="7">
    <source>
        <dbReference type="EMBL" id="KAF6059772.1"/>
    </source>
</evidence>
<dbReference type="GO" id="GO:0006915">
    <property type="term" value="P:apoptotic process"/>
    <property type="evidence" value="ECO:0007669"/>
    <property type="project" value="EnsemblFungi"/>
</dbReference>
<evidence type="ECO:0000256" key="1">
    <source>
        <dbReference type="ARBA" id="ARBA00009991"/>
    </source>
</evidence>
<protein>
    <recommendedName>
        <fullName evidence="2">arginyltransferase</fullName>
        <ecNumber evidence="2">2.3.2.8</ecNumber>
    </recommendedName>
</protein>
<dbReference type="PANTHER" id="PTHR21367">
    <property type="entry name" value="ARGININE-TRNA-PROTEIN TRANSFERASE 1"/>
    <property type="match status" value="1"/>
</dbReference>
<name>A0A8X7NSX1_CANPA</name>
<dbReference type="InterPro" id="IPR030700">
    <property type="entry name" value="N-end_Aminoacyl_Trfase"/>
</dbReference>
<dbReference type="Pfam" id="PF04376">
    <property type="entry name" value="ATE_N"/>
    <property type="match status" value="1"/>
</dbReference>
<organism evidence="7 8">
    <name type="scientific">Candida parapsilosis</name>
    <name type="common">Yeast</name>
    <dbReference type="NCBI Taxonomy" id="5480"/>
    <lineage>
        <taxon>Eukaryota</taxon>
        <taxon>Fungi</taxon>
        <taxon>Dikarya</taxon>
        <taxon>Ascomycota</taxon>
        <taxon>Saccharomycotina</taxon>
        <taxon>Pichiomycetes</taxon>
        <taxon>Debaryomycetaceae</taxon>
        <taxon>Candida/Lodderomyces clade</taxon>
        <taxon>Candida</taxon>
    </lineage>
</organism>
<comment type="caution">
    <text evidence="7">The sequence shown here is derived from an EMBL/GenBank/DDBJ whole genome shotgun (WGS) entry which is preliminary data.</text>
</comment>
<dbReference type="OrthoDB" id="74183at2759"/>
<feature type="domain" description="N-end rule aminoacyl transferase C-terminal" evidence="6">
    <location>
        <begin position="158"/>
        <end position="302"/>
    </location>
</feature>
<evidence type="ECO:0000256" key="3">
    <source>
        <dbReference type="ARBA" id="ARBA00022679"/>
    </source>
</evidence>
<dbReference type="PANTHER" id="PTHR21367:SF1">
    <property type="entry name" value="ARGINYL-TRNA--PROTEIN TRANSFERASE 1"/>
    <property type="match status" value="1"/>
</dbReference>
<dbReference type="AlphaFoldDB" id="A0A8X7NSX1"/>
<sequence length="470" mass="53883">MIFSAPLYIKERHCGYCNDTKQDYYALESQAKAASTGTQQRGRDKQSIMVGSTITSMTCQNYDELINQGFRRSGTFLYKSDLLRTCCRLYTIRTNMSYFKPTKKQRKAINKFIKEIVPDESQLSPVVKNSFNLDRLVEAQLKSTTFKIEYEPSKFSKEKFQLYKKYQVAVHNDDPDDITEKSFTRFLCHSPFTSDEIRGIDAQWQSLDVNNWSVNSQEKRIGPTHACYYLNDKLIAISILDFLPSGISSIYFIWDPDYAHLSLGTISGINEVQMCQALGFDWYYLGYYIEDCDKMNYKAKFGGEVLDVCSETFYPIEDVKPYLANGRLFVIGTIGETKQGKESECEATGHAKSATICEVNYNAAEDLYGGEEVYANAKREAKQLLSDYDIGRTDEYKLPQVMPGLIPLSKILSWLDEEVIDEDTPIKINMFGGVHKFQFGKLNHEGRGFYIDCIRLFGLEKMQNSTMILQ</sequence>
<dbReference type="InterPro" id="IPR016181">
    <property type="entry name" value="Acyl_CoA_acyltransferase"/>
</dbReference>
<dbReference type="EC" id="2.3.2.8" evidence="2"/>
<evidence type="ECO:0000259" key="5">
    <source>
        <dbReference type="Pfam" id="PF04376"/>
    </source>
</evidence>
<comment type="similarity">
    <text evidence="1">Belongs to the R-transferase family.</text>
</comment>
<dbReference type="SUPFAM" id="SSF55729">
    <property type="entry name" value="Acyl-CoA N-acyltransferases (Nat)"/>
    <property type="match status" value="1"/>
</dbReference>
<keyword evidence="3 7" id="KW-0808">Transferase</keyword>
<accession>A0A8X7NSX1</accession>
<gene>
    <name evidence="7" type="ORF">FOB60_001354</name>
</gene>
<dbReference type="Proteomes" id="UP000590412">
    <property type="component" value="Unassembled WGS sequence"/>
</dbReference>
<dbReference type="InterPro" id="IPR007472">
    <property type="entry name" value="N-end_Aminoacyl_Trfase_C"/>
</dbReference>
<feature type="domain" description="N-end aminoacyl transferase N-terminal" evidence="5">
    <location>
        <begin position="13"/>
        <end position="107"/>
    </location>
</feature>
<evidence type="ECO:0000313" key="8">
    <source>
        <dbReference type="Proteomes" id="UP000590412"/>
    </source>
</evidence>
<dbReference type="GO" id="GO:0004057">
    <property type="term" value="F:arginyl-tRNA--protein transferase activity"/>
    <property type="evidence" value="ECO:0007669"/>
    <property type="project" value="UniProtKB-EC"/>
</dbReference>
<dbReference type="GO" id="GO:0005737">
    <property type="term" value="C:cytoplasm"/>
    <property type="evidence" value="ECO:0007669"/>
    <property type="project" value="TreeGrafter"/>
</dbReference>